<evidence type="ECO:0000256" key="2">
    <source>
        <dbReference type="ARBA" id="ARBA00023125"/>
    </source>
</evidence>
<evidence type="ECO:0000313" key="7">
    <source>
        <dbReference type="Proteomes" id="UP001596540"/>
    </source>
</evidence>
<evidence type="ECO:0000256" key="1">
    <source>
        <dbReference type="ARBA" id="ARBA00023015"/>
    </source>
</evidence>
<evidence type="ECO:0000313" key="6">
    <source>
        <dbReference type="EMBL" id="MFC7329122.1"/>
    </source>
</evidence>
<evidence type="ECO:0000256" key="4">
    <source>
        <dbReference type="PROSITE-ProRule" id="PRU00335"/>
    </source>
</evidence>
<evidence type="ECO:0000256" key="3">
    <source>
        <dbReference type="ARBA" id="ARBA00023163"/>
    </source>
</evidence>
<organism evidence="6 7">
    <name type="scientific">Marinactinospora rubrisoli</name>
    <dbReference type="NCBI Taxonomy" id="2715399"/>
    <lineage>
        <taxon>Bacteria</taxon>
        <taxon>Bacillati</taxon>
        <taxon>Actinomycetota</taxon>
        <taxon>Actinomycetes</taxon>
        <taxon>Streptosporangiales</taxon>
        <taxon>Nocardiopsidaceae</taxon>
        <taxon>Marinactinospora</taxon>
    </lineage>
</organism>
<dbReference type="PROSITE" id="PS50977">
    <property type="entry name" value="HTH_TETR_2"/>
    <property type="match status" value="1"/>
</dbReference>
<sequence length="207" mass="22762">MARTGRPRQFDKDQTLARALELFWSRGYGATSIQDLVDALAVERGSLYGTFGDKRRFYLDAVRLYWDVYERRLIDALDTSPLLPALREILTHPARLDEFISDMGEPRGCLVGNTTAELVPHDSDATEVVARSYRRFTDIVTDALRRAQATGEVTDNAPPEAQAQLLLYVVQGLSLVSRAGLDRTAALAAIDAAIDGLRAVAPPSDLA</sequence>
<proteinExistence type="predicted"/>
<feature type="DNA-binding region" description="H-T-H motif" evidence="4">
    <location>
        <begin position="32"/>
        <end position="51"/>
    </location>
</feature>
<keyword evidence="7" id="KW-1185">Reference proteome</keyword>
<dbReference type="SUPFAM" id="SSF48498">
    <property type="entry name" value="Tetracyclin repressor-like, C-terminal domain"/>
    <property type="match status" value="1"/>
</dbReference>
<dbReference type="Gene3D" id="1.10.10.60">
    <property type="entry name" value="Homeodomain-like"/>
    <property type="match status" value="1"/>
</dbReference>
<dbReference type="InterPro" id="IPR009057">
    <property type="entry name" value="Homeodomain-like_sf"/>
</dbReference>
<dbReference type="Pfam" id="PF00440">
    <property type="entry name" value="TetR_N"/>
    <property type="match status" value="1"/>
</dbReference>
<keyword evidence="1" id="KW-0805">Transcription regulation</keyword>
<dbReference type="SUPFAM" id="SSF46689">
    <property type="entry name" value="Homeodomain-like"/>
    <property type="match status" value="1"/>
</dbReference>
<protein>
    <submittedName>
        <fullName evidence="6">TetR/AcrR family transcriptional regulator</fullName>
    </submittedName>
</protein>
<comment type="caution">
    <text evidence="6">The sequence shown here is derived from an EMBL/GenBank/DDBJ whole genome shotgun (WGS) entry which is preliminary data.</text>
</comment>
<dbReference type="Pfam" id="PF16925">
    <property type="entry name" value="TetR_C_13"/>
    <property type="match status" value="1"/>
</dbReference>
<feature type="domain" description="HTH tetR-type" evidence="5">
    <location>
        <begin position="9"/>
        <end position="69"/>
    </location>
</feature>
<dbReference type="EMBL" id="JBHTBH010000007">
    <property type="protein sequence ID" value="MFC7329122.1"/>
    <property type="molecule type" value="Genomic_DNA"/>
</dbReference>
<dbReference type="RefSeq" id="WP_379871783.1">
    <property type="nucleotide sequence ID" value="NZ_JBHTBH010000007.1"/>
</dbReference>
<evidence type="ECO:0000259" key="5">
    <source>
        <dbReference type="PROSITE" id="PS50977"/>
    </source>
</evidence>
<dbReference type="InterPro" id="IPR036271">
    <property type="entry name" value="Tet_transcr_reg_TetR-rel_C_sf"/>
</dbReference>
<name>A0ABW2KGQ3_9ACTN</name>
<keyword evidence="2 4" id="KW-0238">DNA-binding</keyword>
<dbReference type="InterPro" id="IPR011075">
    <property type="entry name" value="TetR_C"/>
</dbReference>
<keyword evidence="3" id="KW-0804">Transcription</keyword>
<dbReference type="InterPro" id="IPR001647">
    <property type="entry name" value="HTH_TetR"/>
</dbReference>
<dbReference type="Gene3D" id="1.10.357.10">
    <property type="entry name" value="Tetracycline Repressor, domain 2"/>
    <property type="match status" value="1"/>
</dbReference>
<reference evidence="7" key="1">
    <citation type="journal article" date="2019" name="Int. J. Syst. Evol. Microbiol.">
        <title>The Global Catalogue of Microorganisms (GCM) 10K type strain sequencing project: providing services to taxonomists for standard genome sequencing and annotation.</title>
        <authorList>
            <consortium name="The Broad Institute Genomics Platform"/>
            <consortium name="The Broad Institute Genome Sequencing Center for Infectious Disease"/>
            <person name="Wu L."/>
            <person name="Ma J."/>
        </authorList>
    </citation>
    <scope>NUCLEOTIDE SEQUENCE [LARGE SCALE GENOMIC DNA]</scope>
    <source>
        <strain evidence="7">CGMCC 4.7382</strain>
    </source>
</reference>
<dbReference type="Proteomes" id="UP001596540">
    <property type="component" value="Unassembled WGS sequence"/>
</dbReference>
<accession>A0ABW2KGQ3</accession>
<dbReference type="PANTHER" id="PTHR47506">
    <property type="entry name" value="TRANSCRIPTIONAL REGULATORY PROTEIN"/>
    <property type="match status" value="1"/>
</dbReference>
<gene>
    <name evidence="6" type="ORF">ACFQRF_15385</name>
</gene>
<dbReference type="PANTHER" id="PTHR47506:SF1">
    <property type="entry name" value="HTH-TYPE TRANSCRIPTIONAL REGULATOR YJDC"/>
    <property type="match status" value="1"/>
</dbReference>